<feature type="region of interest" description="Disordered" evidence="1">
    <location>
        <begin position="20"/>
        <end position="89"/>
    </location>
</feature>
<accession>A0A834KL16</accession>
<feature type="compositionally biased region" description="Basic and acidic residues" evidence="1">
    <location>
        <begin position="80"/>
        <end position="89"/>
    </location>
</feature>
<keyword evidence="3" id="KW-1185">Reference proteome</keyword>
<evidence type="ECO:0000256" key="1">
    <source>
        <dbReference type="SAM" id="MobiDB-lite"/>
    </source>
</evidence>
<comment type="caution">
    <text evidence="2">The sequence shown here is derived from an EMBL/GenBank/DDBJ whole genome shotgun (WGS) entry which is preliminary data.</text>
</comment>
<proteinExistence type="predicted"/>
<evidence type="ECO:0000313" key="3">
    <source>
        <dbReference type="Proteomes" id="UP000614350"/>
    </source>
</evidence>
<reference evidence="2" key="1">
    <citation type="journal article" date="2020" name="G3 (Bethesda)">
        <title>High-Quality Assemblies for Three Invasive Social Wasps from the &lt;i&gt;Vespula&lt;/i&gt; Genus.</title>
        <authorList>
            <person name="Harrop T.W.R."/>
            <person name="Guhlin J."/>
            <person name="McLaughlin G.M."/>
            <person name="Permina E."/>
            <person name="Stockwell P."/>
            <person name="Gilligan J."/>
            <person name="Le Lec M.F."/>
            <person name="Gruber M.A.M."/>
            <person name="Quinn O."/>
            <person name="Lovegrove M."/>
            <person name="Duncan E.J."/>
            <person name="Remnant E.J."/>
            <person name="Van Eeckhoven J."/>
            <person name="Graham B."/>
            <person name="Knapp R.A."/>
            <person name="Langford K.W."/>
            <person name="Kronenberg Z."/>
            <person name="Press M.O."/>
            <person name="Eacker S.M."/>
            <person name="Wilson-Rankin E.E."/>
            <person name="Purcell J."/>
            <person name="Lester P.J."/>
            <person name="Dearden P.K."/>
        </authorList>
    </citation>
    <scope>NUCLEOTIDE SEQUENCE</scope>
    <source>
        <strain evidence="2">Marl-1</strain>
    </source>
</reference>
<feature type="compositionally biased region" description="Acidic residues" evidence="1">
    <location>
        <begin position="53"/>
        <end position="74"/>
    </location>
</feature>
<name>A0A834KL16_VESVU</name>
<dbReference type="EMBL" id="JACSEA010000002">
    <property type="protein sequence ID" value="KAF7408673.1"/>
    <property type="molecule type" value="Genomic_DNA"/>
</dbReference>
<protein>
    <submittedName>
        <fullName evidence="2">Uncharacterized protein</fullName>
    </submittedName>
</protein>
<dbReference type="AlphaFoldDB" id="A0A834KL16"/>
<sequence length="109" mass="12544">MTNPRKMSLVFRVLFLDLRADKEDDEDDDDADNDDDDDDDDEKKEDKENGKVDDDDDDDDDEDDENDENDENDEVVGISRSKDQTTRHDRTCDHLATACLLQTVFRVGA</sequence>
<evidence type="ECO:0000313" key="2">
    <source>
        <dbReference type="EMBL" id="KAF7408673.1"/>
    </source>
</evidence>
<gene>
    <name evidence="2" type="ORF">HZH66_003210</name>
</gene>
<organism evidence="2 3">
    <name type="scientific">Vespula vulgaris</name>
    <name type="common">Yellow jacket</name>
    <name type="synonym">Wasp</name>
    <dbReference type="NCBI Taxonomy" id="7454"/>
    <lineage>
        <taxon>Eukaryota</taxon>
        <taxon>Metazoa</taxon>
        <taxon>Ecdysozoa</taxon>
        <taxon>Arthropoda</taxon>
        <taxon>Hexapoda</taxon>
        <taxon>Insecta</taxon>
        <taxon>Pterygota</taxon>
        <taxon>Neoptera</taxon>
        <taxon>Endopterygota</taxon>
        <taxon>Hymenoptera</taxon>
        <taxon>Apocrita</taxon>
        <taxon>Aculeata</taxon>
        <taxon>Vespoidea</taxon>
        <taxon>Vespidae</taxon>
        <taxon>Vespinae</taxon>
        <taxon>Vespula</taxon>
    </lineage>
</organism>
<feature type="compositionally biased region" description="Acidic residues" evidence="1">
    <location>
        <begin position="23"/>
        <end position="43"/>
    </location>
</feature>
<dbReference type="Proteomes" id="UP000614350">
    <property type="component" value="Unassembled WGS sequence"/>
</dbReference>